<dbReference type="EMBL" id="ASGP02000004">
    <property type="protein sequence ID" value="KAH9511561.1"/>
    <property type="molecule type" value="Genomic_DNA"/>
</dbReference>
<proteinExistence type="predicted"/>
<sequence>MFDDLVPIDSYHKMSMVHKETTNYTDAYADACHATANLAISRPERPSIIPITYLRRLTDGSKTNLSKYNRTKRSRSDNVGRLNEINSSKRSCMAQSNCSGVFDANTNIKRLDCSPVRYRKAFNAERKCSLKVSEALLRRKASASSTNNKRPRRDVVAQLNNLCMAVTPSRPIGATSPPDMIA</sequence>
<protein>
    <submittedName>
        <fullName evidence="1">Uncharacterized protein</fullName>
    </submittedName>
</protein>
<evidence type="ECO:0000313" key="2">
    <source>
        <dbReference type="Proteomes" id="UP000790347"/>
    </source>
</evidence>
<dbReference type="Proteomes" id="UP000790347">
    <property type="component" value="Unassembled WGS sequence"/>
</dbReference>
<keyword evidence="2" id="KW-1185">Reference proteome</keyword>
<gene>
    <name evidence="1" type="ORF">DERF_010012</name>
</gene>
<name>A0A922I0C7_DERFA</name>
<reference evidence="1" key="1">
    <citation type="submission" date="2013-05" db="EMBL/GenBank/DDBJ databases">
        <authorList>
            <person name="Yim A.K.Y."/>
            <person name="Chan T.F."/>
            <person name="Ji K.M."/>
            <person name="Liu X.Y."/>
            <person name="Zhou J.W."/>
            <person name="Li R.Q."/>
            <person name="Yang K.Y."/>
            <person name="Li J."/>
            <person name="Li M."/>
            <person name="Law P.T.W."/>
            <person name="Wu Y.L."/>
            <person name="Cai Z.L."/>
            <person name="Qin H."/>
            <person name="Bao Y."/>
            <person name="Leung R.K.K."/>
            <person name="Ng P.K.S."/>
            <person name="Zou J."/>
            <person name="Zhong X.J."/>
            <person name="Ran P.X."/>
            <person name="Zhong N.S."/>
            <person name="Liu Z.G."/>
            <person name="Tsui S.K.W."/>
        </authorList>
    </citation>
    <scope>NUCLEOTIDE SEQUENCE</scope>
    <source>
        <strain evidence="1">Derf</strain>
        <tissue evidence="1">Whole organism</tissue>
    </source>
</reference>
<organism evidence="1 2">
    <name type="scientific">Dermatophagoides farinae</name>
    <name type="common">American house dust mite</name>
    <dbReference type="NCBI Taxonomy" id="6954"/>
    <lineage>
        <taxon>Eukaryota</taxon>
        <taxon>Metazoa</taxon>
        <taxon>Ecdysozoa</taxon>
        <taxon>Arthropoda</taxon>
        <taxon>Chelicerata</taxon>
        <taxon>Arachnida</taxon>
        <taxon>Acari</taxon>
        <taxon>Acariformes</taxon>
        <taxon>Sarcoptiformes</taxon>
        <taxon>Astigmata</taxon>
        <taxon>Psoroptidia</taxon>
        <taxon>Analgoidea</taxon>
        <taxon>Pyroglyphidae</taxon>
        <taxon>Dermatophagoidinae</taxon>
        <taxon>Dermatophagoides</taxon>
    </lineage>
</organism>
<accession>A0A922I0C7</accession>
<dbReference type="AlphaFoldDB" id="A0A922I0C7"/>
<reference evidence="1" key="2">
    <citation type="journal article" date="2022" name="Res Sq">
        <title>Comparative Genomics Reveals Insights into the Divergent Evolution of Astigmatic Mites and Household Pest Adaptations.</title>
        <authorList>
            <person name="Xiong Q."/>
            <person name="Wan A.T.-Y."/>
            <person name="Liu X.-Y."/>
            <person name="Fung C.S.-H."/>
            <person name="Xiao X."/>
            <person name="Malainual N."/>
            <person name="Hou J."/>
            <person name="Wang L."/>
            <person name="Wang M."/>
            <person name="Yang K."/>
            <person name="Cui Y."/>
            <person name="Leung E."/>
            <person name="Nong W."/>
            <person name="Shin S.-K."/>
            <person name="Au S."/>
            <person name="Jeong K.Y."/>
            <person name="Chew F.T."/>
            <person name="Hui J."/>
            <person name="Leung T.F."/>
            <person name="Tungtrongchitr A."/>
            <person name="Zhong N."/>
            <person name="Liu Z."/>
            <person name="Tsui S."/>
        </authorList>
    </citation>
    <scope>NUCLEOTIDE SEQUENCE</scope>
    <source>
        <strain evidence="1">Derf</strain>
        <tissue evidence="1">Whole organism</tissue>
    </source>
</reference>
<evidence type="ECO:0000313" key="1">
    <source>
        <dbReference type="EMBL" id="KAH9511561.1"/>
    </source>
</evidence>
<comment type="caution">
    <text evidence="1">The sequence shown here is derived from an EMBL/GenBank/DDBJ whole genome shotgun (WGS) entry which is preliminary data.</text>
</comment>